<keyword evidence="2" id="KW-0732">Signal</keyword>
<feature type="signal peptide" evidence="2">
    <location>
        <begin position="1"/>
        <end position="29"/>
    </location>
</feature>
<dbReference type="eggNOG" id="ENOG502RXYY">
    <property type="taxonomic scope" value="Eukaryota"/>
</dbReference>
<dbReference type="GO" id="GO:0016020">
    <property type="term" value="C:membrane"/>
    <property type="evidence" value="ECO:0007669"/>
    <property type="project" value="TreeGrafter"/>
</dbReference>
<dbReference type="RefSeq" id="XP_009798060.1">
    <property type="nucleotide sequence ID" value="XM_009799758.1"/>
</dbReference>
<dbReference type="STRING" id="4096.A0A1U7YGW4"/>
<dbReference type="Proteomes" id="UP000189701">
    <property type="component" value="Unplaced"/>
</dbReference>
<evidence type="ECO:0000313" key="3">
    <source>
        <dbReference type="Proteomes" id="UP000189701"/>
    </source>
</evidence>
<keyword evidence="1" id="KW-1133">Transmembrane helix</keyword>
<sequence>MGSNNICHVIPLMSWLLLLLLLLPSKVRGSNHILDRDSLDSFIHDYAIKNMTRHYTGKLYNIPLPTNFSGMETSIVRFRSASFWRKGANFSFFHIPPSVLPWPFVKRFDIVYQNLGNWSSKYYDVPNYTFITPVIGFLAYDANRSRENYGMVELNIMANHILVHFPHIYMPQDHNKNVTMKCVRFVTNGSIEFSNVTMNNSCISRGQGHFSIVIPSLKPEEEEKKRWQWKWWVIGFGVGVVGLIWLIVIGILVYKCVRLKKRKKMERQSEKSEALDTVWVGNSRMPSASGREAVHADNNWSSNEVHVKTLFGNVFRSLTWTLICFSLSFFAFSELFYQMGHRNFRKYISYQENM</sequence>
<gene>
    <name evidence="4" type="primary">LOC104244346</name>
</gene>
<keyword evidence="3" id="KW-1185">Reference proteome</keyword>
<feature type="transmembrane region" description="Helical" evidence="1">
    <location>
        <begin position="318"/>
        <end position="337"/>
    </location>
</feature>
<dbReference type="PANTHER" id="PTHR33512:SF7">
    <property type="entry name" value="LEGUME LECTIN DOMAIN-CONTAINING PROTEIN"/>
    <property type="match status" value="1"/>
</dbReference>
<dbReference type="KEGG" id="nsy:104244346"/>
<dbReference type="OrthoDB" id="768690at2759"/>
<feature type="chain" id="PRO_5010536382" evidence="2">
    <location>
        <begin position="30"/>
        <end position="354"/>
    </location>
</feature>
<dbReference type="GeneID" id="104244346"/>
<keyword evidence="1" id="KW-0812">Transmembrane</keyword>
<evidence type="ECO:0000256" key="2">
    <source>
        <dbReference type="SAM" id="SignalP"/>
    </source>
</evidence>
<reference evidence="4" key="2">
    <citation type="submission" date="2025-08" db="UniProtKB">
        <authorList>
            <consortium name="RefSeq"/>
        </authorList>
    </citation>
    <scope>IDENTIFICATION</scope>
    <source>
        <tissue evidence="4">Leaf</tissue>
    </source>
</reference>
<proteinExistence type="predicted"/>
<evidence type="ECO:0000313" key="4">
    <source>
        <dbReference type="RefSeq" id="XP_009798060.1"/>
    </source>
</evidence>
<dbReference type="InterPro" id="IPR010605">
    <property type="entry name" value="DUF1191"/>
</dbReference>
<dbReference type="AlphaFoldDB" id="A0A1U7YGW4"/>
<protein>
    <submittedName>
        <fullName evidence="4">Uncharacterized protein LOC104244346</fullName>
    </submittedName>
</protein>
<evidence type="ECO:0000256" key="1">
    <source>
        <dbReference type="SAM" id="Phobius"/>
    </source>
</evidence>
<keyword evidence="1" id="KW-0472">Membrane</keyword>
<dbReference type="Pfam" id="PF06697">
    <property type="entry name" value="DUF1191"/>
    <property type="match status" value="1"/>
</dbReference>
<feature type="transmembrane region" description="Helical" evidence="1">
    <location>
        <begin position="231"/>
        <end position="257"/>
    </location>
</feature>
<dbReference type="PANTHER" id="PTHR33512">
    <property type="entry name" value="PROTEIN, PUTATIVE (DUF1191)-RELATED"/>
    <property type="match status" value="1"/>
</dbReference>
<accession>A0A1U7YGW4</accession>
<organism evidence="3 4">
    <name type="scientific">Nicotiana sylvestris</name>
    <name type="common">Wood tobacco</name>
    <name type="synonym">South American tobacco</name>
    <dbReference type="NCBI Taxonomy" id="4096"/>
    <lineage>
        <taxon>Eukaryota</taxon>
        <taxon>Viridiplantae</taxon>
        <taxon>Streptophyta</taxon>
        <taxon>Embryophyta</taxon>
        <taxon>Tracheophyta</taxon>
        <taxon>Spermatophyta</taxon>
        <taxon>Magnoliopsida</taxon>
        <taxon>eudicotyledons</taxon>
        <taxon>Gunneridae</taxon>
        <taxon>Pentapetalae</taxon>
        <taxon>asterids</taxon>
        <taxon>lamiids</taxon>
        <taxon>Solanales</taxon>
        <taxon>Solanaceae</taxon>
        <taxon>Nicotianoideae</taxon>
        <taxon>Nicotianeae</taxon>
        <taxon>Nicotiana</taxon>
    </lineage>
</organism>
<reference evidence="3" key="1">
    <citation type="journal article" date="2013" name="Genome Biol.">
        <title>Reference genomes and transcriptomes of Nicotiana sylvestris and Nicotiana tomentosiformis.</title>
        <authorList>
            <person name="Sierro N."/>
            <person name="Battey J.N."/>
            <person name="Ouadi S."/>
            <person name="Bovet L."/>
            <person name="Goepfert S."/>
            <person name="Bakaher N."/>
            <person name="Peitsch M.C."/>
            <person name="Ivanov N.V."/>
        </authorList>
    </citation>
    <scope>NUCLEOTIDE SEQUENCE [LARGE SCALE GENOMIC DNA]</scope>
</reference>
<name>A0A1U7YGW4_NICSY</name>